<protein>
    <recommendedName>
        <fullName evidence="10">Formamidopyrimidine-DNA glycosylase catalytic domain-containing protein</fullName>
    </recommendedName>
</protein>
<dbReference type="GO" id="GO:0008534">
    <property type="term" value="F:oxidized purine nucleobase lesion DNA N-glycosylase activity"/>
    <property type="evidence" value="ECO:0007669"/>
    <property type="project" value="UniProtKB-EC"/>
</dbReference>
<comment type="catalytic activity">
    <reaction evidence="1">
        <text>Hydrolysis of DNA containing ring-opened 7-methylguanine residues, releasing 2,6-diamino-4-hydroxy-5-(N-methyl)formamidopyrimidine.</text>
        <dbReference type="EC" id="3.2.2.23"/>
    </reaction>
</comment>
<dbReference type="EMBL" id="MN740254">
    <property type="protein sequence ID" value="QHT96239.1"/>
    <property type="molecule type" value="Genomic_DNA"/>
</dbReference>
<dbReference type="Gene3D" id="3.20.190.10">
    <property type="entry name" value="MutM-like, N-terminal"/>
    <property type="match status" value="1"/>
</dbReference>
<dbReference type="InterPro" id="IPR010979">
    <property type="entry name" value="Ribosomal_uS13-like_H2TH"/>
</dbReference>
<evidence type="ECO:0000256" key="9">
    <source>
        <dbReference type="ARBA" id="ARBA00023295"/>
    </source>
</evidence>
<evidence type="ECO:0000256" key="2">
    <source>
        <dbReference type="ARBA" id="ARBA00009409"/>
    </source>
</evidence>
<dbReference type="SMART" id="SM00898">
    <property type="entry name" value="Fapy_DNA_glyco"/>
    <property type="match status" value="1"/>
</dbReference>
<accession>A0A6C0IU62</accession>
<dbReference type="SMART" id="SM01232">
    <property type="entry name" value="H2TH"/>
    <property type="match status" value="1"/>
</dbReference>
<dbReference type="Gene3D" id="1.10.8.50">
    <property type="match status" value="1"/>
</dbReference>
<dbReference type="PROSITE" id="PS51068">
    <property type="entry name" value="FPG_CAT"/>
    <property type="match status" value="1"/>
</dbReference>
<keyword evidence="6" id="KW-0234">DNA repair</keyword>
<sequence length="275" mass="32459">MPEGPEVKYITNFLNSNIKGKKLEKITINNGRYNKHGPPKGYTKFIKDLPLKIESINCYGKFIWWEFENSELTLWNTLGMSGWWNINDINKHNNLSFYFKNDIVNFNDVRNFGTFIFCDKESLKNKLKKFGPDILEFDKKNKDSGLILFKERIKKKRDNMYIATALLDQTIAAGCGNYIRAEVLYLAKISPFRTLNNLTDLELNLIWNILQQVGYNYYDKKLGKKLGIINGKYKFAEDYGRRFLVYNQEKDIKDNMVKRDKIKDRTIHYVPNIQK</sequence>
<dbReference type="SUPFAM" id="SSF81624">
    <property type="entry name" value="N-terminal domain of MutM-like DNA repair proteins"/>
    <property type="match status" value="1"/>
</dbReference>
<keyword evidence="7" id="KW-0456">Lyase</keyword>
<dbReference type="GO" id="GO:0016829">
    <property type="term" value="F:lyase activity"/>
    <property type="evidence" value="ECO:0007669"/>
    <property type="project" value="UniProtKB-KW"/>
</dbReference>
<dbReference type="SUPFAM" id="SSF46946">
    <property type="entry name" value="S13-like H2TH domain"/>
    <property type="match status" value="1"/>
</dbReference>
<dbReference type="AlphaFoldDB" id="A0A6C0IU62"/>
<dbReference type="Pfam" id="PF06831">
    <property type="entry name" value="H2TH"/>
    <property type="match status" value="1"/>
</dbReference>
<reference evidence="11" key="1">
    <citation type="journal article" date="2020" name="Nature">
        <title>Giant virus diversity and host interactions through global metagenomics.</title>
        <authorList>
            <person name="Schulz F."/>
            <person name="Roux S."/>
            <person name="Paez-Espino D."/>
            <person name="Jungbluth S."/>
            <person name="Walsh D.A."/>
            <person name="Denef V.J."/>
            <person name="McMahon K.D."/>
            <person name="Konstantinidis K.T."/>
            <person name="Eloe-Fadrosh E.A."/>
            <person name="Kyrpides N.C."/>
            <person name="Woyke T."/>
        </authorList>
    </citation>
    <scope>NUCLEOTIDE SEQUENCE</scope>
    <source>
        <strain evidence="11">GVMAG-M-3300024302-11</strain>
    </source>
</reference>
<dbReference type="PANTHER" id="PTHR22993:SF9">
    <property type="entry name" value="FORMAMIDOPYRIMIDINE-DNA GLYCOSYLASE"/>
    <property type="match status" value="1"/>
</dbReference>
<dbReference type="GO" id="GO:0003684">
    <property type="term" value="F:damaged DNA binding"/>
    <property type="evidence" value="ECO:0007669"/>
    <property type="project" value="InterPro"/>
</dbReference>
<keyword evidence="8" id="KW-0511">Multifunctional enzyme</keyword>
<dbReference type="InterPro" id="IPR035937">
    <property type="entry name" value="FPG_N"/>
</dbReference>
<evidence type="ECO:0000256" key="7">
    <source>
        <dbReference type="ARBA" id="ARBA00023239"/>
    </source>
</evidence>
<keyword evidence="3" id="KW-0227">DNA damage</keyword>
<evidence type="ECO:0000256" key="4">
    <source>
        <dbReference type="ARBA" id="ARBA00022801"/>
    </source>
</evidence>
<dbReference type="Pfam" id="PF01149">
    <property type="entry name" value="Fapy_DNA_glyco"/>
    <property type="match status" value="1"/>
</dbReference>
<evidence type="ECO:0000259" key="10">
    <source>
        <dbReference type="PROSITE" id="PS51068"/>
    </source>
</evidence>
<comment type="similarity">
    <text evidence="2">Belongs to the FPG family.</text>
</comment>
<evidence type="ECO:0000256" key="5">
    <source>
        <dbReference type="ARBA" id="ARBA00023125"/>
    </source>
</evidence>
<feature type="domain" description="Formamidopyrimidine-DNA glycosylase catalytic" evidence="10">
    <location>
        <begin position="2"/>
        <end position="113"/>
    </location>
</feature>
<dbReference type="InterPro" id="IPR012319">
    <property type="entry name" value="FPG_cat"/>
</dbReference>
<proteinExistence type="inferred from homology"/>
<organism evidence="11">
    <name type="scientific">viral metagenome</name>
    <dbReference type="NCBI Taxonomy" id="1070528"/>
    <lineage>
        <taxon>unclassified sequences</taxon>
        <taxon>metagenomes</taxon>
        <taxon>organismal metagenomes</taxon>
    </lineage>
</organism>
<dbReference type="GO" id="GO:0008270">
    <property type="term" value="F:zinc ion binding"/>
    <property type="evidence" value="ECO:0007669"/>
    <property type="project" value="InterPro"/>
</dbReference>
<keyword evidence="4" id="KW-0378">Hydrolase</keyword>
<dbReference type="GO" id="GO:0006284">
    <property type="term" value="P:base-excision repair"/>
    <property type="evidence" value="ECO:0007669"/>
    <property type="project" value="InterPro"/>
</dbReference>
<keyword evidence="9" id="KW-0326">Glycosidase</keyword>
<evidence type="ECO:0000256" key="1">
    <source>
        <dbReference type="ARBA" id="ARBA00001668"/>
    </source>
</evidence>
<evidence type="ECO:0000256" key="8">
    <source>
        <dbReference type="ARBA" id="ARBA00023268"/>
    </source>
</evidence>
<keyword evidence="5" id="KW-0238">DNA-binding</keyword>
<dbReference type="InterPro" id="IPR015886">
    <property type="entry name" value="H2TH_FPG"/>
</dbReference>
<dbReference type="GO" id="GO:0003906">
    <property type="term" value="F:DNA-(apurinic or apyrimidinic site) endonuclease activity"/>
    <property type="evidence" value="ECO:0007669"/>
    <property type="project" value="InterPro"/>
</dbReference>
<evidence type="ECO:0000256" key="3">
    <source>
        <dbReference type="ARBA" id="ARBA00022763"/>
    </source>
</evidence>
<evidence type="ECO:0000256" key="6">
    <source>
        <dbReference type="ARBA" id="ARBA00023204"/>
    </source>
</evidence>
<name>A0A6C0IU62_9ZZZZ</name>
<evidence type="ECO:0000313" key="11">
    <source>
        <dbReference type="EMBL" id="QHT96239.1"/>
    </source>
</evidence>
<dbReference type="GO" id="GO:0005634">
    <property type="term" value="C:nucleus"/>
    <property type="evidence" value="ECO:0007669"/>
    <property type="project" value="TreeGrafter"/>
</dbReference>
<dbReference type="PANTHER" id="PTHR22993">
    <property type="entry name" value="FORMAMIDOPYRIMIDINE-DNA GLYCOSYLASE"/>
    <property type="match status" value="1"/>
</dbReference>